<keyword evidence="3" id="KW-0949">S-adenosyl-L-methionine</keyword>
<evidence type="ECO:0000259" key="4">
    <source>
        <dbReference type="Pfam" id="PF05175"/>
    </source>
</evidence>
<dbReference type="AlphaFoldDB" id="A0A318DAW8"/>
<dbReference type="InterPro" id="IPR029063">
    <property type="entry name" value="SAM-dependent_MTases_sf"/>
</dbReference>
<dbReference type="GO" id="GO:0008757">
    <property type="term" value="F:S-adenosylmethionine-dependent methyltransferase activity"/>
    <property type="evidence" value="ECO:0007669"/>
    <property type="project" value="InterPro"/>
</dbReference>
<evidence type="ECO:0000256" key="3">
    <source>
        <dbReference type="ARBA" id="ARBA00022691"/>
    </source>
</evidence>
<evidence type="ECO:0000313" key="5">
    <source>
        <dbReference type="EMBL" id="PXF63269.1"/>
    </source>
</evidence>
<dbReference type="PANTHER" id="PTHR47816">
    <property type="entry name" value="RIBOSOMAL RNA SMALL SUBUNIT METHYLTRANSFERASE C"/>
    <property type="match status" value="1"/>
</dbReference>
<keyword evidence="1 5" id="KW-0489">Methyltransferase</keyword>
<dbReference type="EMBL" id="QICH01000002">
    <property type="protein sequence ID" value="PXF63269.1"/>
    <property type="molecule type" value="Genomic_DNA"/>
</dbReference>
<dbReference type="Proteomes" id="UP000247689">
    <property type="component" value="Unassembled WGS sequence"/>
</dbReference>
<organism evidence="5 6">
    <name type="scientific">Kangiella spongicola</name>
    <dbReference type="NCBI Taxonomy" id="796379"/>
    <lineage>
        <taxon>Bacteria</taxon>
        <taxon>Pseudomonadati</taxon>
        <taxon>Pseudomonadota</taxon>
        <taxon>Gammaproteobacteria</taxon>
        <taxon>Kangiellales</taxon>
        <taxon>Kangiellaceae</taxon>
        <taxon>Kangiella</taxon>
    </lineage>
</organism>
<keyword evidence="6" id="KW-1185">Reference proteome</keyword>
<feature type="domain" description="Methyltransferase small" evidence="4">
    <location>
        <begin position="28"/>
        <end position="192"/>
    </location>
</feature>
<keyword evidence="2 5" id="KW-0808">Transferase</keyword>
<dbReference type="Pfam" id="PF05175">
    <property type="entry name" value="MTS"/>
    <property type="match status" value="1"/>
</dbReference>
<gene>
    <name evidence="5" type="ORF">DL796_07445</name>
</gene>
<dbReference type="CDD" id="cd02440">
    <property type="entry name" value="AdoMet_MTases"/>
    <property type="match status" value="1"/>
</dbReference>
<reference evidence="5 6" key="1">
    <citation type="submission" date="2018-05" db="EMBL/GenBank/DDBJ databases">
        <title>Kangiella spongicola genome sequence.</title>
        <authorList>
            <person name="Maclea K.S."/>
            <person name="Goen A.E."/>
            <person name="Kelley C."/>
            <person name="Underriner A."/>
            <person name="Silverwood T."/>
            <person name="Trachtenberg A.M."/>
        </authorList>
    </citation>
    <scope>NUCLEOTIDE SEQUENCE [LARGE SCALE GENOMIC DNA]</scope>
    <source>
        <strain evidence="5 6">ATCC BAA-2076</strain>
    </source>
</reference>
<comment type="caution">
    <text evidence="5">The sequence shown here is derived from an EMBL/GenBank/DDBJ whole genome shotgun (WGS) entry which is preliminary data.</text>
</comment>
<evidence type="ECO:0000256" key="1">
    <source>
        <dbReference type="ARBA" id="ARBA00022603"/>
    </source>
</evidence>
<sequence>MAHYTKSQIAELKKDLQVEDTLNGFPMAFDTTWGIFSPRSIDVGSIMLLKYLEVEPTDKCLDLGCGYGVLGLTMAKMAPQGEVLMVDKDYVAVDYANRNAKKNKTPHASARLSNGFSDVPEKGFNVIVSNIPAKVGNELLYIFLNDAYERLAPGGRFYVVTITGLRDFMKRAFKEVFGNYKKHKQGPAYTVASAIKEE</sequence>
<dbReference type="GO" id="GO:0032259">
    <property type="term" value="P:methylation"/>
    <property type="evidence" value="ECO:0007669"/>
    <property type="project" value="UniProtKB-KW"/>
</dbReference>
<proteinExistence type="predicted"/>
<evidence type="ECO:0000256" key="2">
    <source>
        <dbReference type="ARBA" id="ARBA00022679"/>
    </source>
</evidence>
<dbReference type="InterPro" id="IPR046977">
    <property type="entry name" value="RsmC/RlmG"/>
</dbReference>
<dbReference type="SUPFAM" id="SSF53335">
    <property type="entry name" value="S-adenosyl-L-methionine-dependent methyltransferases"/>
    <property type="match status" value="1"/>
</dbReference>
<protein>
    <submittedName>
        <fullName evidence="5">Methyltransferase</fullName>
    </submittedName>
</protein>
<name>A0A318DAW8_9GAMM</name>
<evidence type="ECO:0000313" key="6">
    <source>
        <dbReference type="Proteomes" id="UP000247689"/>
    </source>
</evidence>
<dbReference type="OrthoDB" id="29650at2"/>
<dbReference type="PANTHER" id="PTHR47816:SF4">
    <property type="entry name" value="RIBOSOMAL RNA SMALL SUBUNIT METHYLTRANSFERASE C"/>
    <property type="match status" value="1"/>
</dbReference>
<dbReference type="InterPro" id="IPR007848">
    <property type="entry name" value="Small_mtfrase_dom"/>
</dbReference>
<accession>A0A318DAW8</accession>
<dbReference type="Gene3D" id="3.40.50.150">
    <property type="entry name" value="Vaccinia Virus protein VP39"/>
    <property type="match status" value="1"/>
</dbReference>
<dbReference type="RefSeq" id="WP_110201072.1">
    <property type="nucleotide sequence ID" value="NZ_QICH01000002.1"/>
</dbReference>